<dbReference type="Gene3D" id="3.40.50.2000">
    <property type="entry name" value="Glycogen Phosphorylase B"/>
    <property type="match status" value="4"/>
</dbReference>
<dbReference type="PANTHER" id="PTHR12526">
    <property type="entry name" value="GLYCOSYLTRANSFERASE"/>
    <property type="match status" value="1"/>
</dbReference>
<dbReference type="InterPro" id="IPR001173">
    <property type="entry name" value="Glyco_trans_2-like"/>
</dbReference>
<evidence type="ECO:0008006" key="7">
    <source>
        <dbReference type="Google" id="ProtNLM"/>
    </source>
</evidence>
<evidence type="ECO:0000259" key="2">
    <source>
        <dbReference type="Pfam" id="PF00534"/>
    </source>
</evidence>
<organism evidence="5 6">
    <name type="scientific">Vandammella animalimorsus</name>
    <dbReference type="NCBI Taxonomy" id="2029117"/>
    <lineage>
        <taxon>Bacteria</taxon>
        <taxon>Pseudomonadati</taxon>
        <taxon>Pseudomonadota</taxon>
        <taxon>Betaproteobacteria</taxon>
        <taxon>Burkholderiales</taxon>
        <taxon>Comamonadaceae</taxon>
        <taxon>Vandammella</taxon>
    </lineage>
</organism>
<dbReference type="Gene3D" id="3.90.550.10">
    <property type="entry name" value="Spore Coat Polysaccharide Biosynthesis Protein SpsA, Chain A"/>
    <property type="match status" value="1"/>
</dbReference>
<dbReference type="RefSeq" id="WP_095551813.1">
    <property type="nucleotide sequence ID" value="NZ_NSJE01000008.1"/>
</dbReference>
<evidence type="ECO:0000259" key="4">
    <source>
        <dbReference type="Pfam" id="PF13439"/>
    </source>
</evidence>
<dbReference type="CDD" id="cd03811">
    <property type="entry name" value="GT4_GT28_WabH-like"/>
    <property type="match status" value="1"/>
</dbReference>
<dbReference type="EMBL" id="NSJE01000008">
    <property type="protein sequence ID" value="PAT42946.1"/>
    <property type="molecule type" value="Genomic_DNA"/>
</dbReference>
<protein>
    <recommendedName>
        <fullName evidence="7">Glycosyltransferase</fullName>
    </recommendedName>
</protein>
<dbReference type="PANTHER" id="PTHR12526:SF630">
    <property type="entry name" value="GLYCOSYLTRANSFERASE"/>
    <property type="match status" value="1"/>
</dbReference>
<evidence type="ECO:0000256" key="1">
    <source>
        <dbReference type="SAM" id="Coils"/>
    </source>
</evidence>
<dbReference type="Pfam" id="PF00535">
    <property type="entry name" value="Glycos_transf_2"/>
    <property type="match status" value="1"/>
</dbReference>
<dbReference type="CDD" id="cd00761">
    <property type="entry name" value="Glyco_tranf_GTA_type"/>
    <property type="match status" value="1"/>
</dbReference>
<keyword evidence="1" id="KW-0175">Coiled coil</keyword>
<dbReference type="InterPro" id="IPR029044">
    <property type="entry name" value="Nucleotide-diphossugar_trans"/>
</dbReference>
<feature type="domain" description="Glycosyltransferase subfamily 4-like N-terminal" evidence="4">
    <location>
        <begin position="1197"/>
        <end position="1343"/>
    </location>
</feature>
<proteinExistence type="predicted"/>
<dbReference type="InterPro" id="IPR028098">
    <property type="entry name" value="Glyco_trans_4-like_N"/>
</dbReference>
<feature type="domain" description="Glycosyltransferase subfamily 4-like N-terminal" evidence="4">
    <location>
        <begin position="14"/>
        <end position="170"/>
    </location>
</feature>
<gene>
    <name evidence="5" type="ORF">CK621_06725</name>
</gene>
<evidence type="ECO:0000259" key="3">
    <source>
        <dbReference type="Pfam" id="PF00535"/>
    </source>
</evidence>
<comment type="caution">
    <text evidence="5">The sequence shown here is derived from an EMBL/GenBank/DDBJ whole genome shotgun (WGS) entry which is preliminary data.</text>
</comment>
<dbReference type="Proteomes" id="UP000218439">
    <property type="component" value="Unassembled WGS sequence"/>
</dbReference>
<feature type="domain" description="Glycosyltransferase 2-like" evidence="3">
    <location>
        <begin position="793"/>
        <end position="916"/>
    </location>
</feature>
<dbReference type="Pfam" id="PF13439">
    <property type="entry name" value="Glyco_transf_4"/>
    <property type="match status" value="2"/>
</dbReference>
<evidence type="ECO:0000313" key="5">
    <source>
        <dbReference type="EMBL" id="PAT42946.1"/>
    </source>
</evidence>
<dbReference type="InterPro" id="IPR001296">
    <property type="entry name" value="Glyco_trans_1"/>
</dbReference>
<dbReference type="Pfam" id="PF00534">
    <property type="entry name" value="Glycos_transf_1"/>
    <property type="match status" value="1"/>
</dbReference>
<dbReference type="CDD" id="cd03801">
    <property type="entry name" value="GT4_PimA-like"/>
    <property type="match status" value="1"/>
</dbReference>
<dbReference type="GO" id="GO:0016757">
    <property type="term" value="F:glycosyltransferase activity"/>
    <property type="evidence" value="ECO:0007669"/>
    <property type="project" value="InterPro"/>
</dbReference>
<feature type="domain" description="Glycosyl transferase family 1" evidence="2">
    <location>
        <begin position="1356"/>
        <end position="1481"/>
    </location>
</feature>
<feature type="coiled-coil region" evidence="1">
    <location>
        <begin position="534"/>
        <end position="568"/>
    </location>
</feature>
<name>A0A2A2AYN0_9BURK</name>
<accession>A0A2A2AYN0</accession>
<reference evidence="5 6" key="1">
    <citation type="submission" date="2017-08" db="EMBL/GenBank/DDBJ databases">
        <title>WGS of Clinical strains of the CDC Group NO-1 linked to zoonotic infections in humans.</title>
        <authorList>
            <person name="Bernier A.-M."/>
            <person name="Bernard K."/>
        </authorList>
    </citation>
    <scope>NUCLEOTIDE SEQUENCE [LARGE SCALE GENOMIC DNA]</scope>
    <source>
        <strain evidence="5 6">NML120219</strain>
    </source>
</reference>
<dbReference type="SUPFAM" id="SSF53448">
    <property type="entry name" value="Nucleotide-diphospho-sugar transferases"/>
    <property type="match status" value="1"/>
</dbReference>
<dbReference type="SUPFAM" id="SSF53756">
    <property type="entry name" value="UDP-Glycosyltransferase/glycogen phosphorylase"/>
    <property type="match status" value="2"/>
</dbReference>
<sequence length="1561" mass="173415">MKSLLIVTEQFTLGGLETHIRGEIEYLSKAGVTVHLAAGKAFEDALLPAELASITHGLPLGPECSPEELLSVIHHLRQIIRQHAIGFVHIHPFTSIIPAVVAAELESIPYAITLHGPASMASYGPIYDLLFKDIILPSAPLIIAVSPEVQDLLTVHASEQSVHYIPNSVTFEESPSADSTVPPIDPRWLVVSRLDEFKIQGIFDFCSKAKLCGIPGVVIAGDGPAKQQLCQMLEEHEQSDYVELIGPSNEIPTLIQKFSGIAGMGRVVLEGVSSRKSVILVGYDGVKGVVDEQLLEKAAEHNFSGRNLPIIDSNELLNQLGTRTGKDQLDGIFKLAETHFNAHHAWTRFLDKISSISAPATTLLTGLHHHLSANTITDTTPYLYSKALLDRMESVICSKRFYDPRLLAAVSLCRQRQESNDVNPAIIERDSQIASLNLALAERDAQTASLNQMVAERDGQTVLLNQALTERDEQLAKLNKLVAERDGQILGLNQVLTERDAQLANINYALAERDGQLTNLNHTITERDEQLVTLNTLIAERDNHLTNLNELVAERDGQLAKLNKLVAERDGQLDSLEKLIVQRDKQLSDFRQVLAERDGQLDNLKSLVAQRDERLASINQTAAEREGQLASLDLIVAERDGQLAALNHAVTERDGQLASLQQLIAAREAQLTQIHNEADSLFARLEQILSSRSWRYTRPLRAAARVFKHGTPYADGHQYLYNFAARIGRTLPFPMALKARVRKRLLERLYPSTAQPAHPEPQNQLARPILQNAEVLPASMSAERCGLVEGLVSVVLPVYNQADLIADSIDSVLNQTYQNFELIIVNDGSSDGLGAVLDRYRDHPKIRCFQQENQRLPKALSNGFSLARGEFWTWTSADNLMEPRMLELLVKRLQADPALGMVYADYYAIDDRGALLQDPNWRSHNRPDIASGEIRLPRTTEALNVVQDNFIGPCFMYRGWIGRCLGDYDPQLGVEDYDYWMRINALFSVAHLGDESLLYRYRVHDNTLSAKAHEHKILEKVQRLMIYERERAAFYSQPMTYATDSGGHAWLLGQGVAKTDISTWGSEKSAAALAVMTCSSAIGAVAQLLQSMQPVAVILNGSDTNYYKLHQLLNSGKCIVLAEDRISAERVRLLSPTCPVVDIRSGMVLAAIRAFTKNLQFFYSTRTAEELKREAPQQMLGLRRHHVVLQVDSFTQGGMENVVIDLALSLQSNEYQVSIVNFGKSGDAATKAIEQGLRVVSLSSDLPDDAYRSWLISNNVNLVNAHYSIRGAAVCNNAGIPFIQTIHNSYVWLDPVLIEKYREADRYTTEYICVSMTAARYADVTLGLSVSKMRVIPNGIDPNAIDAANFEINRSSLRNTWGVSDETPVFLNVASIMATKAQLPLVKAFAQVVEKVPDARLVLLGSVMEESYHAAIEKAIQELGLQKNVLLAGYDRHVSRYYHAADVFVLPSYWEGWSLSLGEAMANGLACVITDVGSAYEFSSFDGVEITEPPFGDIALLNYRNLGSFVYSDDPNFQRVLAESMSRVLGHRRKACNVSLASKLDRKHAYQKYMHAFRNYL</sequence>
<evidence type="ECO:0000313" key="6">
    <source>
        <dbReference type="Proteomes" id="UP000218439"/>
    </source>
</evidence>